<gene>
    <name evidence="9 11" type="primary">bioC</name>
    <name evidence="11" type="ORF">LG368_08580</name>
</gene>
<dbReference type="SUPFAM" id="SSF53335">
    <property type="entry name" value="S-adenosyl-L-methionine-dependent methyltransferases"/>
    <property type="match status" value="1"/>
</dbReference>
<comment type="similarity">
    <text evidence="3 9">Belongs to the methyltransferase superfamily.</text>
</comment>
<dbReference type="EC" id="2.1.1.197" evidence="4 9"/>
<evidence type="ECO:0000256" key="1">
    <source>
        <dbReference type="ARBA" id="ARBA00000852"/>
    </source>
</evidence>
<comment type="catalytic activity">
    <reaction evidence="1 9">
        <text>malonyl-[ACP] + S-adenosyl-L-methionine = malonyl-[ACP] methyl ester + S-adenosyl-L-homocysteine</text>
        <dbReference type="Rhea" id="RHEA:17105"/>
        <dbReference type="Rhea" id="RHEA-COMP:9623"/>
        <dbReference type="Rhea" id="RHEA-COMP:9954"/>
        <dbReference type="ChEBI" id="CHEBI:57856"/>
        <dbReference type="ChEBI" id="CHEBI:59789"/>
        <dbReference type="ChEBI" id="CHEBI:78449"/>
        <dbReference type="ChEBI" id="CHEBI:78845"/>
        <dbReference type="EC" id="2.1.1.197"/>
    </reaction>
</comment>
<evidence type="ECO:0000256" key="7">
    <source>
        <dbReference type="ARBA" id="ARBA00022691"/>
    </source>
</evidence>
<protein>
    <recommendedName>
        <fullName evidence="4 9">Malonyl-[acyl-carrier protein] O-methyltransferase</fullName>
        <shortName evidence="9">Malonyl-ACP O-methyltransferase</shortName>
        <ecNumber evidence="4 9">2.1.1.197</ecNumber>
    </recommendedName>
    <alternativeName>
        <fullName evidence="9">Biotin synthesis protein BioC</fullName>
    </alternativeName>
</protein>
<keyword evidence="7 9" id="KW-0949">S-adenosyl-L-methionine</keyword>
<keyword evidence="6 9" id="KW-0808">Transferase</keyword>
<dbReference type="RefSeq" id="WP_226754323.1">
    <property type="nucleotide sequence ID" value="NZ_JAJATW010000011.1"/>
</dbReference>
<dbReference type="GO" id="GO:0009102">
    <property type="term" value="P:biotin biosynthetic process"/>
    <property type="evidence" value="ECO:0007669"/>
    <property type="project" value="UniProtKB-UniRule"/>
</dbReference>
<sequence length="273" mass="30539">MLITPDHTLSRYKQTLAQRFDRASLSYDAYADFQRIVLRRLLQTLPSTEAEVVLDLGAGTGQALDALVTRYQPPLCVALDLSSQMLSVARAQHGWLGQVQYVCADAEQLPMADDACHLVFSSLAVQWCLNPRALFEELYRITQPGGYVVFSTLLQGSMEEVSTAWRALDGQEHVHRYDSMEAVRGYVEAAHWSVLSAESVCTTMWFESAKGAIDSLKKIGASLIASQNRDGMSPSKWKAFLSEYEKQRCTQGVPLSYQVSYIVARKPMNNQEK</sequence>
<dbReference type="GO" id="GO:0010340">
    <property type="term" value="F:carboxyl-O-methyltransferase activity"/>
    <property type="evidence" value="ECO:0007669"/>
    <property type="project" value="UniProtKB-UniRule"/>
</dbReference>
<feature type="domain" description="Methyltransferase type 11" evidence="10">
    <location>
        <begin position="54"/>
        <end position="150"/>
    </location>
</feature>
<comment type="function">
    <text evidence="9">Converts the free carboxyl group of a malonyl-thioester to its methyl ester by transfer of a methyl group from S-adenosyl-L-methionine (SAM). It allows to synthesize pimeloyl-ACP via the fatty acid synthetic pathway.</text>
</comment>
<evidence type="ECO:0000256" key="6">
    <source>
        <dbReference type="ARBA" id="ARBA00022679"/>
    </source>
</evidence>
<dbReference type="HAMAP" id="MF_00835">
    <property type="entry name" value="BioC"/>
    <property type="match status" value="1"/>
</dbReference>
<dbReference type="GO" id="GO:0008757">
    <property type="term" value="F:S-adenosylmethionine-dependent methyltransferase activity"/>
    <property type="evidence" value="ECO:0007669"/>
    <property type="project" value="InterPro"/>
</dbReference>
<evidence type="ECO:0000256" key="4">
    <source>
        <dbReference type="ARBA" id="ARBA00012327"/>
    </source>
</evidence>
<dbReference type="InterPro" id="IPR051052">
    <property type="entry name" value="Diverse_substrate_MTase"/>
</dbReference>
<proteinExistence type="inferred from homology"/>
<dbReference type="InterPro" id="IPR013216">
    <property type="entry name" value="Methyltransf_11"/>
</dbReference>
<keyword evidence="8 9" id="KW-0093">Biotin biosynthesis</keyword>
<dbReference type="AlphaFoldDB" id="A0A9X1IPZ5"/>
<dbReference type="InterPro" id="IPR011814">
    <property type="entry name" value="BioC"/>
</dbReference>
<organism evidence="11 12">
    <name type="scientific">Marinomonas algarum</name>
    <dbReference type="NCBI Taxonomy" id="2883105"/>
    <lineage>
        <taxon>Bacteria</taxon>
        <taxon>Pseudomonadati</taxon>
        <taxon>Pseudomonadota</taxon>
        <taxon>Gammaproteobacteria</taxon>
        <taxon>Oceanospirillales</taxon>
        <taxon>Oceanospirillaceae</taxon>
        <taxon>Marinomonas</taxon>
    </lineage>
</organism>
<evidence type="ECO:0000256" key="3">
    <source>
        <dbReference type="ARBA" id="ARBA00008361"/>
    </source>
</evidence>
<dbReference type="PANTHER" id="PTHR44942:SF4">
    <property type="entry name" value="METHYLTRANSFERASE TYPE 11 DOMAIN-CONTAINING PROTEIN"/>
    <property type="match status" value="1"/>
</dbReference>
<evidence type="ECO:0000259" key="10">
    <source>
        <dbReference type="Pfam" id="PF08241"/>
    </source>
</evidence>
<name>A0A9X1IPZ5_9GAMM</name>
<dbReference type="GO" id="GO:0032259">
    <property type="term" value="P:methylation"/>
    <property type="evidence" value="ECO:0007669"/>
    <property type="project" value="UniProtKB-KW"/>
</dbReference>
<dbReference type="NCBIfam" id="TIGR02072">
    <property type="entry name" value="BioC"/>
    <property type="match status" value="1"/>
</dbReference>
<dbReference type="PANTHER" id="PTHR44942">
    <property type="entry name" value="METHYLTRANSF_11 DOMAIN-CONTAINING PROTEIN"/>
    <property type="match status" value="1"/>
</dbReference>
<dbReference type="InterPro" id="IPR029063">
    <property type="entry name" value="SAM-dependent_MTases_sf"/>
</dbReference>
<evidence type="ECO:0000256" key="2">
    <source>
        <dbReference type="ARBA" id="ARBA00004746"/>
    </source>
</evidence>
<accession>A0A9X1IPZ5</accession>
<evidence type="ECO:0000313" key="11">
    <source>
        <dbReference type="EMBL" id="MCB5161956.1"/>
    </source>
</evidence>
<dbReference type="GO" id="GO:0102130">
    <property type="term" value="F:malonyl-CoA methyltransferase activity"/>
    <property type="evidence" value="ECO:0007669"/>
    <property type="project" value="UniProtKB-EC"/>
</dbReference>
<dbReference type="Gene3D" id="3.40.50.150">
    <property type="entry name" value="Vaccinia Virus protein VP39"/>
    <property type="match status" value="1"/>
</dbReference>
<keyword evidence="5 9" id="KW-0489">Methyltransferase</keyword>
<dbReference type="CDD" id="cd02440">
    <property type="entry name" value="AdoMet_MTases"/>
    <property type="match status" value="1"/>
</dbReference>
<comment type="caution">
    <text evidence="11">The sequence shown here is derived from an EMBL/GenBank/DDBJ whole genome shotgun (WGS) entry which is preliminary data.</text>
</comment>
<evidence type="ECO:0000256" key="5">
    <source>
        <dbReference type="ARBA" id="ARBA00022603"/>
    </source>
</evidence>
<reference evidence="11" key="1">
    <citation type="submission" date="2021-10" db="EMBL/GenBank/DDBJ databases">
        <title>Marinomonas pontica sp. nov., isolated from the Black Sea.</title>
        <authorList>
            <person name="Zhao L.-H."/>
            <person name="Xue J.-H."/>
        </authorList>
    </citation>
    <scope>NUCLEOTIDE SEQUENCE</scope>
    <source>
        <strain evidence="11">E8</strain>
    </source>
</reference>
<evidence type="ECO:0000256" key="8">
    <source>
        <dbReference type="ARBA" id="ARBA00022756"/>
    </source>
</evidence>
<dbReference type="Proteomes" id="UP001139095">
    <property type="component" value="Unassembled WGS sequence"/>
</dbReference>
<evidence type="ECO:0000313" key="12">
    <source>
        <dbReference type="Proteomes" id="UP001139095"/>
    </source>
</evidence>
<comment type="pathway">
    <text evidence="2 9">Cofactor biosynthesis; biotin biosynthesis.</text>
</comment>
<dbReference type="Pfam" id="PF08241">
    <property type="entry name" value="Methyltransf_11"/>
    <property type="match status" value="1"/>
</dbReference>
<evidence type="ECO:0000256" key="9">
    <source>
        <dbReference type="HAMAP-Rule" id="MF_00835"/>
    </source>
</evidence>
<keyword evidence="12" id="KW-1185">Reference proteome</keyword>
<dbReference type="EMBL" id="JAJATW010000011">
    <property type="protein sequence ID" value="MCB5161956.1"/>
    <property type="molecule type" value="Genomic_DNA"/>
</dbReference>